<evidence type="ECO:0000313" key="2">
    <source>
        <dbReference type="EMBL" id="KFM66607.1"/>
    </source>
</evidence>
<accession>A0A087TNB8</accession>
<feature type="chain" id="PRO_5001829837" evidence="1">
    <location>
        <begin position="22"/>
        <end position="41"/>
    </location>
</feature>
<name>A0A087TNB8_STEMI</name>
<feature type="non-terminal residue" evidence="2">
    <location>
        <position position="41"/>
    </location>
</feature>
<reference evidence="2 3" key="1">
    <citation type="submission" date="2013-11" db="EMBL/GenBank/DDBJ databases">
        <title>Genome sequencing of Stegodyphus mimosarum.</title>
        <authorList>
            <person name="Bechsgaard J."/>
        </authorList>
    </citation>
    <scope>NUCLEOTIDE SEQUENCE [LARGE SCALE GENOMIC DNA]</scope>
</reference>
<dbReference type="Proteomes" id="UP000054359">
    <property type="component" value="Unassembled WGS sequence"/>
</dbReference>
<feature type="signal peptide" evidence="1">
    <location>
        <begin position="1"/>
        <end position="21"/>
    </location>
</feature>
<keyword evidence="1" id="KW-0732">Signal</keyword>
<dbReference type="AlphaFoldDB" id="A0A087TNB8"/>
<dbReference type="EMBL" id="KK116024">
    <property type="protein sequence ID" value="KFM66607.1"/>
    <property type="molecule type" value="Genomic_DNA"/>
</dbReference>
<sequence>MHSCRMILILKLKFWVCFIHCYNKWKTSGLLYSMLDSEVLS</sequence>
<evidence type="ECO:0000256" key="1">
    <source>
        <dbReference type="SAM" id="SignalP"/>
    </source>
</evidence>
<gene>
    <name evidence="2" type="ORF">X975_15351</name>
</gene>
<keyword evidence="3" id="KW-1185">Reference proteome</keyword>
<proteinExistence type="predicted"/>
<organism evidence="2 3">
    <name type="scientific">Stegodyphus mimosarum</name>
    <name type="common">African social velvet spider</name>
    <dbReference type="NCBI Taxonomy" id="407821"/>
    <lineage>
        <taxon>Eukaryota</taxon>
        <taxon>Metazoa</taxon>
        <taxon>Ecdysozoa</taxon>
        <taxon>Arthropoda</taxon>
        <taxon>Chelicerata</taxon>
        <taxon>Arachnida</taxon>
        <taxon>Araneae</taxon>
        <taxon>Araneomorphae</taxon>
        <taxon>Entelegynae</taxon>
        <taxon>Eresoidea</taxon>
        <taxon>Eresidae</taxon>
        <taxon>Stegodyphus</taxon>
    </lineage>
</organism>
<evidence type="ECO:0000313" key="3">
    <source>
        <dbReference type="Proteomes" id="UP000054359"/>
    </source>
</evidence>
<protein>
    <submittedName>
        <fullName evidence="2">Uncharacterized protein</fullName>
    </submittedName>
</protein>